<evidence type="ECO:0000313" key="2">
    <source>
        <dbReference type="EMBL" id="POR32479.1"/>
    </source>
</evidence>
<feature type="compositionally biased region" description="Polar residues" evidence="1">
    <location>
        <begin position="328"/>
        <end position="341"/>
    </location>
</feature>
<protein>
    <recommendedName>
        <fullName evidence="4">Protamine P1</fullName>
    </recommendedName>
</protein>
<feature type="region of interest" description="Disordered" evidence="1">
    <location>
        <begin position="532"/>
        <end position="585"/>
    </location>
</feature>
<dbReference type="EMBL" id="PKSG01000844">
    <property type="protein sequence ID" value="POR32479.1"/>
    <property type="molecule type" value="Genomic_DNA"/>
</dbReference>
<feature type="compositionally biased region" description="Basic and acidic residues" evidence="1">
    <location>
        <begin position="392"/>
        <end position="408"/>
    </location>
</feature>
<feature type="compositionally biased region" description="Polar residues" evidence="1">
    <location>
        <begin position="361"/>
        <end position="371"/>
    </location>
</feature>
<feature type="compositionally biased region" description="Acidic residues" evidence="1">
    <location>
        <begin position="1087"/>
        <end position="1114"/>
    </location>
</feature>
<dbReference type="OrthoDB" id="5419922at2759"/>
<feature type="compositionally biased region" description="Basic and acidic residues" evidence="1">
    <location>
        <begin position="990"/>
        <end position="1001"/>
    </location>
</feature>
<name>A0A2S4KQN2_9HYPO</name>
<comment type="caution">
    <text evidence="2">The sequence shown here is derived from an EMBL/GenBank/DDBJ whole genome shotgun (WGS) entry which is preliminary data.</text>
</comment>
<feature type="compositionally biased region" description="Polar residues" evidence="1">
    <location>
        <begin position="917"/>
        <end position="927"/>
    </location>
</feature>
<feature type="compositionally biased region" description="Polar residues" evidence="1">
    <location>
        <begin position="1006"/>
        <end position="1018"/>
    </location>
</feature>
<organism evidence="2 3">
    <name type="scientific">Tolypocladium paradoxum</name>
    <dbReference type="NCBI Taxonomy" id="94208"/>
    <lineage>
        <taxon>Eukaryota</taxon>
        <taxon>Fungi</taxon>
        <taxon>Dikarya</taxon>
        <taxon>Ascomycota</taxon>
        <taxon>Pezizomycotina</taxon>
        <taxon>Sordariomycetes</taxon>
        <taxon>Hypocreomycetidae</taxon>
        <taxon>Hypocreales</taxon>
        <taxon>Ophiocordycipitaceae</taxon>
        <taxon>Tolypocladium</taxon>
    </lineage>
</organism>
<dbReference type="STRING" id="94208.A0A2S4KQN2"/>
<evidence type="ECO:0000256" key="1">
    <source>
        <dbReference type="SAM" id="MobiDB-lite"/>
    </source>
</evidence>
<feature type="region of interest" description="Disordered" evidence="1">
    <location>
        <begin position="184"/>
        <end position="306"/>
    </location>
</feature>
<feature type="compositionally biased region" description="Polar residues" evidence="1">
    <location>
        <begin position="532"/>
        <end position="549"/>
    </location>
</feature>
<evidence type="ECO:0008006" key="4">
    <source>
        <dbReference type="Google" id="ProtNLM"/>
    </source>
</evidence>
<dbReference type="Proteomes" id="UP000237481">
    <property type="component" value="Unassembled WGS sequence"/>
</dbReference>
<proteinExistence type="predicted"/>
<feature type="compositionally biased region" description="Acidic residues" evidence="1">
    <location>
        <begin position="272"/>
        <end position="281"/>
    </location>
</feature>
<feature type="compositionally biased region" description="Polar residues" evidence="1">
    <location>
        <begin position="208"/>
        <end position="225"/>
    </location>
</feature>
<keyword evidence="3" id="KW-1185">Reference proteome</keyword>
<reference evidence="2 3" key="1">
    <citation type="submission" date="2018-01" db="EMBL/GenBank/DDBJ databases">
        <title>Harnessing the power of phylogenomics to disentangle the directionality and signatures of interkingdom host jumping in the parasitic fungal genus Tolypocladium.</title>
        <authorList>
            <person name="Quandt C.A."/>
            <person name="Patterson W."/>
            <person name="Spatafora J.W."/>
        </authorList>
    </citation>
    <scope>NUCLEOTIDE SEQUENCE [LARGE SCALE GENOMIC DNA]</scope>
    <source>
        <strain evidence="2 3">NRBC 100945</strain>
    </source>
</reference>
<accession>A0A2S4KQN2</accession>
<feature type="region of interest" description="Disordered" evidence="1">
    <location>
        <begin position="323"/>
        <end position="415"/>
    </location>
</feature>
<feature type="compositionally biased region" description="Polar residues" evidence="1">
    <location>
        <begin position="565"/>
        <end position="574"/>
    </location>
</feature>
<sequence length="1158" mass="125901">MTVPDSTPNELAPAWGEDVIYSEAVCHVDDVYYEGSEDEKYPDSATRKLRIEAVGRRYLEGHVPFLLSASLRGPFDKESGWVNPWRSKQRAATFKPPSPILDLKEASRLRNEPITRAQRGLISDSLECHLPSPESLKQATVTEPHPYLEEDELATVQSWRKSVHVPSLSRDSFWASTRAQITASAKKRRAKESEWLKRVANKKRKTYSSDPSFSKSPLVQRNPNPRVSPVRKLHSGGFGNSVHASPKRNPGRSLVSSQRSKSRVQWHGTKDDEGDQSEPDELVTSTPDASFGSAHGPLGSIPKRISPRRDMWKSAVLHIVGSEDELSQSEAAASTLSSPVSQRREGLPTCALNPNAVKQDPTASVGTQTSPPGGKQLNMRSEALHVIDLTDTDEKHDSARQNRDRPTATDDLANDFETQQDQSFCFRMRHNPEADAEDEIAGEMLLEESNQPEESASLKVAGLPNPPSHSPHVVDSTTMQHARGDNVGALSIEEAEQTETTDKPDVQFTMQHSADNHEIQALLSCDHNAGSLDSTSSNVSKNGDQQANTPLPPVQLVRGDFLATAGSQTGMDTSPPSPMDVSREQDHGCLDSALENEFQCGVDHAAAQEDGVLAPEAGHTVPAGSETELQQGHHASCSPSPVVSGNGSITARMVETAEPVATPGILDECLRPVDNDDAPMEEATACPADKDPNEFSFKNILHRLVPSSPWTRLSQLTSRSTSSLAPTAKVEGAGDKDLAETCCDFEARDDANELDFASSCSQHSFVNEQNDSTTAGALESVVPRQPSLEADLAAAATEPRRDDTLDEMVSEEDMETNETAHLPKASDNIRITESQQSPWTKTQLSQQAVLPSSHAPVATIQVSSSNDAQAGESQRAIPLEAQSPWSGGAHIAVDARPESAMTPHEAGCNAEEEGHAQDSQVSQSEPRPSTPEPQFAFKSFASFMSPSPERSRRQTGRTRLQGSGGSLPSAIKNPWSDSRANRRVSWALKPQDREDDTRQDLEGWESATSTSRRLSRQVSPPPSTPIGELPTSEDARFNKHFSAVASRTDGFLQKLIPTASQQVAQSPGLHGMAETFLAADVAGNDTEAADAGEQVEEPEADHDTAEPESQEPVDVVEDMFREMGDFLQVWDVDAELNHARKATNHEVQQVHITSQSPW</sequence>
<evidence type="ECO:0000313" key="3">
    <source>
        <dbReference type="Proteomes" id="UP000237481"/>
    </source>
</evidence>
<feature type="region of interest" description="Disordered" evidence="1">
    <location>
        <begin position="1086"/>
        <end position="1114"/>
    </location>
</feature>
<feature type="region of interest" description="Disordered" evidence="1">
    <location>
        <begin position="813"/>
        <end position="1034"/>
    </location>
</feature>
<gene>
    <name evidence="2" type="ORF">TPAR_07319</name>
</gene>
<feature type="compositionally biased region" description="Polar residues" evidence="1">
    <location>
        <begin position="860"/>
        <end position="872"/>
    </location>
</feature>
<feature type="region of interest" description="Disordered" evidence="1">
    <location>
        <begin position="617"/>
        <end position="643"/>
    </location>
</feature>
<feature type="compositionally biased region" description="Polar residues" evidence="1">
    <location>
        <begin position="829"/>
        <end position="850"/>
    </location>
</feature>
<feature type="region of interest" description="Disordered" evidence="1">
    <location>
        <begin position="447"/>
        <end position="477"/>
    </location>
</feature>
<dbReference type="AlphaFoldDB" id="A0A2S4KQN2"/>